<protein>
    <recommendedName>
        <fullName evidence="3">Beta-crystallin B2</fullName>
    </recommendedName>
    <alternativeName>
        <fullName evidence="8">Beta-B2 crystallin</fullName>
    </alternativeName>
    <alternativeName>
        <fullName evidence="9">Beta-crystallin Bp</fullName>
    </alternativeName>
</protein>
<evidence type="ECO:0000256" key="3">
    <source>
        <dbReference type="ARBA" id="ARBA00019517"/>
    </source>
</evidence>
<dbReference type="PANTHER" id="PTHR11818">
    <property type="entry name" value="BETA/GAMMA CRYSTALLIN"/>
    <property type="match status" value="1"/>
</dbReference>
<comment type="subunit">
    <text evidence="7">Homo/heterodimer, or complexes of higher-order. The structure of beta-crystallin oligomers seems to be stabilized through interactions between the N-terminal arms.</text>
</comment>
<evidence type="ECO:0000256" key="5">
    <source>
        <dbReference type="ARBA" id="ARBA00022737"/>
    </source>
</evidence>
<dbReference type="GO" id="GO:0005212">
    <property type="term" value="F:structural constituent of eye lens"/>
    <property type="evidence" value="ECO:0007669"/>
    <property type="project" value="UniProtKB-KW"/>
</dbReference>
<dbReference type="PROSITE" id="PS50915">
    <property type="entry name" value="CRYSTALLIN_BETA_GAMMA"/>
    <property type="match status" value="1"/>
</dbReference>
<dbReference type="GO" id="GO:0002088">
    <property type="term" value="P:lens development in camera-type eye"/>
    <property type="evidence" value="ECO:0007669"/>
    <property type="project" value="TreeGrafter"/>
</dbReference>
<dbReference type="InterPro" id="IPR050252">
    <property type="entry name" value="Beta/Gamma-Crystallin"/>
</dbReference>
<dbReference type="PANTHER" id="PTHR11818:SF11">
    <property type="entry name" value="BETA-CRYSTALLIN B2"/>
    <property type="match status" value="1"/>
</dbReference>
<reference evidence="11" key="1">
    <citation type="submission" date="2025-08" db="UniProtKB">
        <authorList>
            <consortium name="Ensembl"/>
        </authorList>
    </citation>
    <scope>IDENTIFICATION</scope>
</reference>
<dbReference type="InterPro" id="IPR011024">
    <property type="entry name" value="G_crystallin-like"/>
</dbReference>
<dbReference type="SMART" id="SM00247">
    <property type="entry name" value="XTALbg"/>
    <property type="match status" value="2"/>
</dbReference>
<dbReference type="AlphaFoldDB" id="A0A8C9HC43"/>
<comment type="function">
    <text evidence="1">Crystallins are the dominant structural components of the vertebrate eye lens.</text>
</comment>
<keyword evidence="5" id="KW-0677">Repeat</keyword>
<comment type="similarity">
    <text evidence="2">Belongs to the beta/gamma-crystallin family.</text>
</comment>
<sequence>MHHIKKKNQIHCCWSPRILPSLCSCEWHGHECRRACVFLMEGFIPGSCHRKLGVELTCPLSLCLHGSWVGYEQANCKGEQFVFEKGEYPHWDQQPEDRLPQLPEDSQEHKIVLYENSNFTGKKMEIIDDDVPSFHTHGYQEKVSSVRVQSGTWVGYQYPSYRRLQYLLEKGDYKDSSDFGACHSQVQSMCHIRDMQWYQCPFSPMMSLEAMEQNPSPATWASDRPTALCFSFL</sequence>
<evidence type="ECO:0000256" key="4">
    <source>
        <dbReference type="ARBA" id="ARBA00022613"/>
    </source>
</evidence>
<evidence type="ECO:0000313" key="11">
    <source>
        <dbReference type="Ensembl" id="ENSPTEP00000019238.1"/>
    </source>
</evidence>
<proteinExistence type="inferred from homology"/>
<feature type="domain" description="Beta/gamma crystallin 'Greek key'" evidence="10">
    <location>
        <begin position="109"/>
        <end position="150"/>
    </location>
</feature>
<dbReference type="PRINTS" id="PR01367">
    <property type="entry name" value="BGCRYSTALLIN"/>
</dbReference>
<dbReference type="Proteomes" id="UP000694416">
    <property type="component" value="Unplaced"/>
</dbReference>
<evidence type="ECO:0000256" key="8">
    <source>
        <dbReference type="ARBA" id="ARBA00031014"/>
    </source>
</evidence>
<keyword evidence="6" id="KW-0007">Acetylation</keyword>
<keyword evidence="4" id="KW-0273">Eye lens protein</keyword>
<dbReference type="Gene3D" id="2.60.20.10">
    <property type="entry name" value="Crystallins"/>
    <property type="match status" value="2"/>
</dbReference>
<reference evidence="11" key="2">
    <citation type="submission" date="2025-09" db="UniProtKB">
        <authorList>
            <consortium name="Ensembl"/>
        </authorList>
    </citation>
    <scope>IDENTIFICATION</scope>
</reference>
<evidence type="ECO:0000259" key="10">
    <source>
        <dbReference type="PROSITE" id="PS50915"/>
    </source>
</evidence>
<evidence type="ECO:0000256" key="9">
    <source>
        <dbReference type="ARBA" id="ARBA00033396"/>
    </source>
</evidence>
<accession>A0A8C9HC43</accession>
<evidence type="ECO:0000256" key="1">
    <source>
        <dbReference type="ARBA" id="ARBA00003689"/>
    </source>
</evidence>
<organism evidence="11 12">
    <name type="scientific">Piliocolobus tephrosceles</name>
    <name type="common">Ugandan red Colobus</name>
    <dbReference type="NCBI Taxonomy" id="591936"/>
    <lineage>
        <taxon>Eukaryota</taxon>
        <taxon>Metazoa</taxon>
        <taxon>Chordata</taxon>
        <taxon>Craniata</taxon>
        <taxon>Vertebrata</taxon>
        <taxon>Euteleostomi</taxon>
        <taxon>Mammalia</taxon>
        <taxon>Eutheria</taxon>
        <taxon>Euarchontoglires</taxon>
        <taxon>Primates</taxon>
        <taxon>Haplorrhini</taxon>
        <taxon>Catarrhini</taxon>
        <taxon>Cercopithecidae</taxon>
        <taxon>Colobinae</taxon>
        <taxon>Piliocolobus</taxon>
    </lineage>
</organism>
<dbReference type="Ensembl" id="ENSPTET00000028113.1">
    <property type="protein sequence ID" value="ENSPTEP00000019238.1"/>
    <property type="gene ID" value="ENSPTEG00000020589.1"/>
</dbReference>
<evidence type="ECO:0000313" key="12">
    <source>
        <dbReference type="Proteomes" id="UP000694416"/>
    </source>
</evidence>
<dbReference type="Pfam" id="PF00030">
    <property type="entry name" value="Crystall"/>
    <property type="match status" value="2"/>
</dbReference>
<dbReference type="FunFam" id="2.60.20.10:FF:000005">
    <property type="entry name" value="Crystallin, beta B1"/>
    <property type="match status" value="1"/>
</dbReference>
<keyword evidence="12" id="KW-1185">Reference proteome</keyword>
<dbReference type="InterPro" id="IPR001064">
    <property type="entry name" value="Beta/gamma_crystallin"/>
</dbReference>
<evidence type="ECO:0000256" key="7">
    <source>
        <dbReference type="ARBA" id="ARBA00025922"/>
    </source>
</evidence>
<evidence type="ECO:0000256" key="2">
    <source>
        <dbReference type="ARBA" id="ARBA00009646"/>
    </source>
</evidence>
<name>A0A8C9HC43_9PRIM</name>
<evidence type="ECO:0000256" key="6">
    <source>
        <dbReference type="ARBA" id="ARBA00022990"/>
    </source>
</evidence>
<dbReference type="SUPFAM" id="SSF49695">
    <property type="entry name" value="gamma-Crystallin-like"/>
    <property type="match status" value="1"/>
</dbReference>
<dbReference type="GO" id="GO:0007601">
    <property type="term" value="P:visual perception"/>
    <property type="evidence" value="ECO:0007669"/>
    <property type="project" value="TreeGrafter"/>
</dbReference>